<evidence type="ECO:0000313" key="2">
    <source>
        <dbReference type="Proteomes" id="UP000814140"/>
    </source>
</evidence>
<reference evidence="1" key="2">
    <citation type="journal article" date="2022" name="New Phytol.">
        <title>Evolutionary transition to the ectomycorrhizal habit in the genomes of a hyperdiverse lineage of mushroom-forming fungi.</title>
        <authorList>
            <person name="Looney B."/>
            <person name="Miyauchi S."/>
            <person name="Morin E."/>
            <person name="Drula E."/>
            <person name="Courty P.E."/>
            <person name="Kohler A."/>
            <person name="Kuo A."/>
            <person name="LaButti K."/>
            <person name="Pangilinan J."/>
            <person name="Lipzen A."/>
            <person name="Riley R."/>
            <person name="Andreopoulos W."/>
            <person name="He G."/>
            <person name="Johnson J."/>
            <person name="Nolan M."/>
            <person name="Tritt A."/>
            <person name="Barry K.W."/>
            <person name="Grigoriev I.V."/>
            <person name="Nagy L.G."/>
            <person name="Hibbett D."/>
            <person name="Henrissat B."/>
            <person name="Matheny P.B."/>
            <person name="Labbe J."/>
            <person name="Martin F.M."/>
        </authorList>
    </citation>
    <scope>NUCLEOTIDE SEQUENCE</scope>
    <source>
        <strain evidence="1">HHB10654</strain>
    </source>
</reference>
<organism evidence="1 2">
    <name type="scientific">Artomyces pyxidatus</name>
    <dbReference type="NCBI Taxonomy" id="48021"/>
    <lineage>
        <taxon>Eukaryota</taxon>
        <taxon>Fungi</taxon>
        <taxon>Dikarya</taxon>
        <taxon>Basidiomycota</taxon>
        <taxon>Agaricomycotina</taxon>
        <taxon>Agaricomycetes</taxon>
        <taxon>Russulales</taxon>
        <taxon>Auriscalpiaceae</taxon>
        <taxon>Artomyces</taxon>
    </lineage>
</organism>
<gene>
    <name evidence="1" type="ORF">BV25DRAFT_1830638</name>
</gene>
<dbReference type="Proteomes" id="UP000814140">
    <property type="component" value="Unassembled WGS sequence"/>
</dbReference>
<protein>
    <submittedName>
        <fullName evidence="1">Uncharacterized protein</fullName>
    </submittedName>
</protein>
<accession>A0ACB8SN09</accession>
<keyword evidence="2" id="KW-1185">Reference proteome</keyword>
<evidence type="ECO:0000313" key="1">
    <source>
        <dbReference type="EMBL" id="KAI0057889.1"/>
    </source>
</evidence>
<comment type="caution">
    <text evidence="1">The sequence shown here is derived from an EMBL/GenBank/DDBJ whole genome shotgun (WGS) entry which is preliminary data.</text>
</comment>
<proteinExistence type="predicted"/>
<dbReference type="EMBL" id="MU277241">
    <property type="protein sequence ID" value="KAI0057889.1"/>
    <property type="molecule type" value="Genomic_DNA"/>
</dbReference>
<reference evidence="1" key="1">
    <citation type="submission" date="2021-03" db="EMBL/GenBank/DDBJ databases">
        <authorList>
            <consortium name="DOE Joint Genome Institute"/>
            <person name="Ahrendt S."/>
            <person name="Looney B.P."/>
            <person name="Miyauchi S."/>
            <person name="Morin E."/>
            <person name="Drula E."/>
            <person name="Courty P.E."/>
            <person name="Chicoki N."/>
            <person name="Fauchery L."/>
            <person name="Kohler A."/>
            <person name="Kuo A."/>
            <person name="Labutti K."/>
            <person name="Pangilinan J."/>
            <person name="Lipzen A."/>
            <person name="Riley R."/>
            <person name="Andreopoulos W."/>
            <person name="He G."/>
            <person name="Johnson J."/>
            <person name="Barry K.W."/>
            <person name="Grigoriev I.V."/>
            <person name="Nagy L."/>
            <person name="Hibbett D."/>
            <person name="Henrissat B."/>
            <person name="Matheny P.B."/>
            <person name="Labbe J."/>
            <person name="Martin F."/>
        </authorList>
    </citation>
    <scope>NUCLEOTIDE SEQUENCE</scope>
    <source>
        <strain evidence="1">HHB10654</strain>
    </source>
</reference>
<sequence>MAQYAVPDPEWGAIAETLPPLFDPDTDPAILREQWVALTQPLLAEKMKLPLHDGRQTLYLSTWSLHPIIES</sequence>
<name>A0ACB8SN09_9AGAM</name>